<reference evidence="1" key="1">
    <citation type="submission" date="2013-05" db="EMBL/GenBank/DDBJ databases">
        <authorList>
            <person name="Harkins D.M."/>
            <person name="Durkin A.S."/>
            <person name="Brinkac L.M."/>
            <person name="Haft D.H."/>
            <person name="Selengut J.D."/>
            <person name="Sanka R."/>
            <person name="DePew J."/>
            <person name="Purushe J."/>
            <person name="Hartskeerl R.A."/>
            <person name="Ahmed A."/>
            <person name="van der Linden H."/>
            <person name="Goris M.G.A."/>
            <person name="Vinetz J.M."/>
            <person name="Sutton G.G."/>
            <person name="Nierman W.C."/>
            <person name="Fouts D.E."/>
        </authorList>
    </citation>
    <scope>NUCLEOTIDE SEQUENCE [LARGE SCALE GENOMIC DNA]</scope>
    <source>
        <strain evidence="1">L 60</strain>
    </source>
</reference>
<gene>
    <name evidence="1" type="ORF">LEP1GSC062_2758</name>
</gene>
<dbReference type="Proteomes" id="UP000018747">
    <property type="component" value="Unassembled WGS sequence"/>
</dbReference>
<evidence type="ECO:0000313" key="2">
    <source>
        <dbReference type="Proteomes" id="UP000018747"/>
    </source>
</evidence>
<name>V6IG09_9LEPT</name>
<comment type="caution">
    <text evidence="1">The sequence shown here is derived from an EMBL/GenBank/DDBJ whole genome shotgun (WGS) entry which is preliminary data.</text>
</comment>
<keyword evidence="2" id="KW-1185">Reference proteome</keyword>
<protein>
    <submittedName>
        <fullName evidence="1">Uncharacterized protein</fullName>
    </submittedName>
</protein>
<sequence length="61" mass="7384">MNERTRLYQKKDWNELVKGSVEKYKFQNKRILNSIQNLARIPTGIYNNKPVPIFINYQRNV</sequence>
<organism evidence="1 2">
    <name type="scientific">Leptospira alexanderi serovar Manhao 3 str. L 60</name>
    <dbReference type="NCBI Taxonomy" id="1049759"/>
    <lineage>
        <taxon>Bacteria</taxon>
        <taxon>Pseudomonadati</taxon>
        <taxon>Spirochaetota</taxon>
        <taxon>Spirochaetia</taxon>
        <taxon>Leptospirales</taxon>
        <taxon>Leptospiraceae</taxon>
        <taxon>Leptospira</taxon>
    </lineage>
</organism>
<accession>V6IG09</accession>
<dbReference type="AlphaFoldDB" id="V6IG09"/>
<proteinExistence type="predicted"/>
<evidence type="ECO:0000313" key="1">
    <source>
        <dbReference type="EMBL" id="EQA64253.1"/>
    </source>
</evidence>
<dbReference type="EMBL" id="AHMT02000009">
    <property type="protein sequence ID" value="EQA64253.1"/>
    <property type="molecule type" value="Genomic_DNA"/>
</dbReference>